<accession>A0ABR4MWF1</accession>
<comment type="similarity">
    <text evidence="2 7">Belongs to the CTL (choline transporter-like) family.</text>
</comment>
<dbReference type="PANTHER" id="PTHR12385">
    <property type="entry name" value="CHOLINE TRANSPORTER-LIKE (SLC FAMILY 44)"/>
    <property type="match status" value="1"/>
</dbReference>
<evidence type="ECO:0000256" key="2">
    <source>
        <dbReference type="ARBA" id="ARBA00007168"/>
    </source>
</evidence>
<evidence type="ECO:0000256" key="5">
    <source>
        <dbReference type="ARBA" id="ARBA00023136"/>
    </source>
</evidence>
<dbReference type="InterPro" id="IPR007603">
    <property type="entry name" value="Choline_transptr-like"/>
</dbReference>
<keyword evidence="3 7" id="KW-0812">Transmembrane</keyword>
<feature type="transmembrane region" description="Helical" evidence="7">
    <location>
        <begin position="501"/>
        <end position="524"/>
    </location>
</feature>
<evidence type="ECO:0000313" key="8">
    <source>
        <dbReference type="EMBL" id="KAL2911589.1"/>
    </source>
</evidence>
<name>A0ABR4MWF1_9FUNG</name>
<evidence type="ECO:0000256" key="1">
    <source>
        <dbReference type="ARBA" id="ARBA00004141"/>
    </source>
</evidence>
<feature type="transmembrane region" description="Helical" evidence="7">
    <location>
        <begin position="292"/>
        <end position="312"/>
    </location>
</feature>
<evidence type="ECO:0000256" key="6">
    <source>
        <dbReference type="ARBA" id="ARBA00023180"/>
    </source>
</evidence>
<feature type="transmembrane region" description="Helical" evidence="7">
    <location>
        <begin position="333"/>
        <end position="361"/>
    </location>
</feature>
<sequence>MPRTKADRVAPESEHPVAPIVAKRRCRDVIFLIIFLLYWAGMAFVAQSAVASGDPKRLVTPTDYLGQYCGYVNATATTASDVSAKPYLYYIDPVSLSYGVCVKSCPTDSALTTTYSTVICLYTETPDASTPSTTIASRIAAGKCSAYTYKSTPILNRCIPVDAISATLISQSPSAGNTTVSTNSMLSNGRSTAMQIITDLFTTWPVIAVFLAISLVVCFVWLVLLQWFAGPFVWFVVFAANGILIGASVWLYYYWQAKLTAFNSGSSSSSSAGTTLNTQTTASQYEVTWSQVAFIVCCVIAALLVLITIAMIKRIRIAVQIIKEASRALITMPLIVFFPMWIYAGIILLIIYFVAIMLYLFTPNGSVSISAGSLKITDPDMSNKLIWYHLFGCIWMFVFLSGINQITIAGAVASWYWSLDKKTRQHLPVLHSFGRVCRYHLGSVALGSLLIAIVELVRIILMFLQRRARQSGNRTFQAIVACLQCCAKCIELTMKFINKNAYIYIAIKGTAFFKSASAASSLLVRNALRLVAVDFVADFVLILSKLAVTAAAGFLCYLWLNYKSDMYANVNFPFITIIIVVVEAYMVATAFFSIFHMAIDTIFLSFLEDCETNDGSPEKPFYMSDNLRRIVGKTSTAPVADTRQNGKKVTEVNEF</sequence>
<dbReference type="EMBL" id="JADGIZ020000097">
    <property type="protein sequence ID" value="KAL2911589.1"/>
    <property type="molecule type" value="Genomic_DNA"/>
</dbReference>
<feature type="transmembrane region" description="Helical" evidence="7">
    <location>
        <begin position="572"/>
        <end position="595"/>
    </location>
</feature>
<keyword evidence="6" id="KW-0325">Glycoprotein</keyword>
<dbReference type="Proteomes" id="UP001527925">
    <property type="component" value="Unassembled WGS sequence"/>
</dbReference>
<evidence type="ECO:0000313" key="9">
    <source>
        <dbReference type="Proteomes" id="UP001527925"/>
    </source>
</evidence>
<reference evidence="8 9" key="1">
    <citation type="submission" date="2023-09" db="EMBL/GenBank/DDBJ databases">
        <title>Pangenome analysis of Batrachochytrium dendrobatidis and related Chytrids.</title>
        <authorList>
            <person name="Yacoub M.N."/>
            <person name="Stajich J.E."/>
            <person name="James T.Y."/>
        </authorList>
    </citation>
    <scope>NUCLEOTIDE SEQUENCE [LARGE SCALE GENOMIC DNA]</scope>
    <source>
        <strain evidence="8 9">JEL0888</strain>
    </source>
</reference>
<gene>
    <name evidence="8" type="ORF">HK105_208928</name>
</gene>
<organism evidence="8 9">
    <name type="scientific">Polyrhizophydium stewartii</name>
    <dbReference type="NCBI Taxonomy" id="2732419"/>
    <lineage>
        <taxon>Eukaryota</taxon>
        <taxon>Fungi</taxon>
        <taxon>Fungi incertae sedis</taxon>
        <taxon>Chytridiomycota</taxon>
        <taxon>Chytridiomycota incertae sedis</taxon>
        <taxon>Chytridiomycetes</taxon>
        <taxon>Rhizophydiales</taxon>
        <taxon>Rhizophydiales incertae sedis</taxon>
        <taxon>Polyrhizophydium</taxon>
    </lineage>
</organism>
<comment type="caution">
    <text evidence="8">The sequence shown here is derived from an EMBL/GenBank/DDBJ whole genome shotgun (WGS) entry which is preliminary data.</text>
</comment>
<keyword evidence="9" id="KW-1185">Reference proteome</keyword>
<feature type="transmembrane region" description="Helical" evidence="7">
    <location>
        <begin position="232"/>
        <end position="255"/>
    </location>
</feature>
<feature type="transmembrane region" description="Helical" evidence="7">
    <location>
        <begin position="439"/>
        <end position="464"/>
    </location>
</feature>
<proteinExistence type="inferred from homology"/>
<feature type="transmembrane region" description="Helical" evidence="7">
    <location>
        <begin position="204"/>
        <end position="225"/>
    </location>
</feature>
<feature type="transmembrane region" description="Helical" evidence="7">
    <location>
        <begin position="536"/>
        <end position="560"/>
    </location>
</feature>
<evidence type="ECO:0000256" key="7">
    <source>
        <dbReference type="RuleBase" id="RU368066"/>
    </source>
</evidence>
<feature type="transmembrane region" description="Helical" evidence="7">
    <location>
        <begin position="385"/>
        <end position="418"/>
    </location>
</feature>
<feature type="transmembrane region" description="Helical" evidence="7">
    <location>
        <begin position="29"/>
        <end position="50"/>
    </location>
</feature>
<comment type="function">
    <text evidence="7">Probably involved in transport through the plasma membrane.</text>
</comment>
<comment type="subcellular location">
    <subcellularLocation>
        <location evidence="7">Cell membrane</location>
        <topology evidence="7">Multi-pass membrane protein</topology>
    </subcellularLocation>
    <subcellularLocation>
        <location evidence="1">Membrane</location>
        <topology evidence="1">Multi-pass membrane protein</topology>
    </subcellularLocation>
</comment>
<evidence type="ECO:0000256" key="4">
    <source>
        <dbReference type="ARBA" id="ARBA00022989"/>
    </source>
</evidence>
<evidence type="ECO:0000256" key="3">
    <source>
        <dbReference type="ARBA" id="ARBA00022692"/>
    </source>
</evidence>
<dbReference type="PANTHER" id="PTHR12385:SF14">
    <property type="entry name" value="CHOLINE TRANSPORTER-LIKE 2"/>
    <property type="match status" value="1"/>
</dbReference>
<protein>
    <recommendedName>
        <fullName evidence="7">Protein PNS1</fullName>
    </recommendedName>
</protein>
<keyword evidence="4 7" id="KW-1133">Transmembrane helix</keyword>
<dbReference type="Pfam" id="PF04515">
    <property type="entry name" value="Choline_transpo"/>
    <property type="match status" value="1"/>
</dbReference>
<keyword evidence="5 7" id="KW-0472">Membrane</keyword>